<reference evidence="1 2" key="1">
    <citation type="journal article" date="2004" name="Proc. Natl. Acad. Sci. U.S.A.">
        <title>Comparison of the genome of the oral pathogen Treponema denticola with other spirochete genomes.</title>
        <authorList>
            <person name="Seshadri R."/>
            <person name="Myers G.S."/>
            <person name="Tettelin H."/>
            <person name="Eisen J.A."/>
            <person name="Heidelberg J.F."/>
            <person name="Dodson R.J."/>
            <person name="Davidsen T.M."/>
            <person name="DeBoy R.T."/>
            <person name="Fouts D.E."/>
            <person name="Haft D.H."/>
            <person name="Selengut J."/>
            <person name="Ren Q."/>
            <person name="Brinkac L.M."/>
            <person name="Madupu R."/>
            <person name="Kolonay J."/>
            <person name="Durkin S.A."/>
            <person name="Daugherty S.C."/>
            <person name="Shetty J."/>
            <person name="Shvartsbeyn A."/>
            <person name="Gebregeorgis E."/>
            <person name="Geer K."/>
            <person name="Tsegaye G."/>
            <person name="Malek J."/>
            <person name="Ayodeji B."/>
            <person name="Shatsman S."/>
            <person name="McLeod M.P."/>
            <person name="Smajs D."/>
            <person name="Howell J.K."/>
            <person name="Pal S."/>
            <person name="Amin A."/>
            <person name="Vashisth P."/>
            <person name="McNeill T.Z."/>
            <person name="Xiang Q."/>
            <person name="Sodergren E."/>
            <person name="Baca E."/>
            <person name="Weinstock G.M."/>
            <person name="Norris S.J."/>
            <person name="Fraser C.M."/>
            <person name="Paulsen I.T."/>
        </authorList>
    </citation>
    <scope>NUCLEOTIDE SEQUENCE [LARGE SCALE GENOMIC DNA]</scope>
    <source>
        <strain evidence="2">ATCC 35405 / DSM 14222 / CIP 103919 / JCM 8153 / KCTC 15104</strain>
    </source>
</reference>
<accession>Q73JC0</accession>
<name>Q73JC0_TREDE</name>
<evidence type="ECO:0000313" key="1">
    <source>
        <dbReference type="EMBL" id="AAS13172.1"/>
    </source>
</evidence>
<dbReference type="HOGENOM" id="CLU_3367955_0_0_12"/>
<keyword evidence="2" id="KW-1185">Reference proteome</keyword>
<dbReference type="AlphaFoldDB" id="Q73JC0"/>
<dbReference type="Proteomes" id="UP000008212">
    <property type="component" value="Chromosome"/>
</dbReference>
<organism evidence="1 2">
    <name type="scientific">Treponema denticola (strain ATCC 35405 / DSM 14222 / CIP 103919 / JCM 8153 / KCTC 15104)</name>
    <dbReference type="NCBI Taxonomy" id="243275"/>
    <lineage>
        <taxon>Bacteria</taxon>
        <taxon>Pseudomonadati</taxon>
        <taxon>Spirochaetota</taxon>
        <taxon>Spirochaetia</taxon>
        <taxon>Spirochaetales</taxon>
        <taxon>Treponemataceae</taxon>
        <taxon>Treponema</taxon>
    </lineage>
</organism>
<sequence length="35" mass="4252">MRMDSKIKTDENFNSLTGLDFQYKFLRLRECSNSY</sequence>
<dbReference type="KEGG" id="tde:TDE_2655"/>
<dbReference type="EMBL" id="AE017226">
    <property type="protein sequence ID" value="AAS13172.1"/>
    <property type="molecule type" value="Genomic_DNA"/>
</dbReference>
<protein>
    <submittedName>
        <fullName evidence="1">Uncharacterized protein</fullName>
    </submittedName>
</protein>
<proteinExistence type="predicted"/>
<dbReference type="PaxDb" id="243275-TDE_2655"/>
<gene>
    <name evidence="1" type="ordered locus">TDE_2655</name>
</gene>
<evidence type="ECO:0000313" key="2">
    <source>
        <dbReference type="Proteomes" id="UP000008212"/>
    </source>
</evidence>